<dbReference type="RefSeq" id="XP_024081390.1">
    <property type="nucleotide sequence ID" value="XM_024225622.1"/>
</dbReference>
<dbReference type="PANTHER" id="PTHR47966">
    <property type="entry name" value="BETA-SITE APP-CLEAVING ENZYME, ISOFORM A-RELATED"/>
    <property type="match status" value="1"/>
</dbReference>
<evidence type="ECO:0000313" key="6">
    <source>
        <dbReference type="Proteomes" id="UP000494040"/>
    </source>
</evidence>
<dbReference type="PANTHER" id="PTHR47966:SF51">
    <property type="entry name" value="BETA-SITE APP-CLEAVING ENZYME, ISOFORM A-RELATED"/>
    <property type="match status" value="1"/>
</dbReference>
<dbReference type="EnsemblMetazoa" id="XM_024225622.1">
    <property type="protein sequence ID" value="XP_024081390.1"/>
    <property type="gene ID" value="LOC112126476"/>
</dbReference>
<protein>
    <recommendedName>
        <fullName evidence="4">Peptidase A1 domain-containing protein</fullName>
    </recommendedName>
</protein>
<dbReference type="GO" id="GO:0004190">
    <property type="term" value="F:aspartic-type endopeptidase activity"/>
    <property type="evidence" value="ECO:0007669"/>
    <property type="project" value="UniProtKB-KW"/>
</dbReference>
<keyword evidence="3" id="KW-0645">Protease</keyword>
<dbReference type="InterPro" id="IPR001969">
    <property type="entry name" value="Aspartic_peptidase_AS"/>
</dbReference>
<name>A0A8I6SGQ5_CIMLE</name>
<dbReference type="SUPFAM" id="SSF50630">
    <property type="entry name" value="Acid proteases"/>
    <property type="match status" value="1"/>
</dbReference>
<dbReference type="PROSITE" id="PS00141">
    <property type="entry name" value="ASP_PROTEASE"/>
    <property type="match status" value="1"/>
</dbReference>
<dbReference type="InterPro" id="IPR021109">
    <property type="entry name" value="Peptidase_aspartic_dom_sf"/>
</dbReference>
<feature type="disulfide bond" evidence="2">
    <location>
        <begin position="115"/>
        <end position="152"/>
    </location>
</feature>
<dbReference type="GO" id="GO:0005764">
    <property type="term" value="C:lysosome"/>
    <property type="evidence" value="ECO:0007669"/>
    <property type="project" value="TreeGrafter"/>
</dbReference>
<dbReference type="GO" id="GO:0006508">
    <property type="term" value="P:proteolysis"/>
    <property type="evidence" value="ECO:0007669"/>
    <property type="project" value="UniProtKB-KW"/>
</dbReference>
<dbReference type="Gene3D" id="2.40.70.10">
    <property type="entry name" value="Acid Proteases"/>
    <property type="match status" value="1"/>
</dbReference>
<dbReference type="PRINTS" id="PR00792">
    <property type="entry name" value="PEPSIN"/>
</dbReference>
<evidence type="ECO:0000259" key="4">
    <source>
        <dbReference type="PROSITE" id="PS51767"/>
    </source>
</evidence>
<keyword evidence="2" id="KW-1015">Disulfide bond</keyword>
<keyword evidence="3" id="KW-0064">Aspartyl protease</keyword>
<sequence length="199" mass="22532">MAQNLLHENVFSFYINRDKDDTNGGELVLGGWNDEMFDPVDIEYIPVNDKHFWQFSVDKITVDMGNVKHRQADVGLRKFNAIADTGTSLIVGPESYIKKLLNLLGINDDLGSVDCEKIDGYPKVTFHIMNKPYTLNPRDYISHYTIKNSTVCLAGFSGQNTDESSPWIFGDTFFGKFYSIFNVDKAAVAFAPLKKNRDQ</sequence>
<dbReference type="OMA" id="ISHYTIK"/>
<evidence type="ECO:0000313" key="5">
    <source>
        <dbReference type="EnsemblMetazoa" id="XP_024081390.1"/>
    </source>
</evidence>
<reference evidence="5" key="1">
    <citation type="submission" date="2022-01" db="UniProtKB">
        <authorList>
            <consortium name="EnsemblMetazoa"/>
        </authorList>
    </citation>
    <scope>IDENTIFICATION</scope>
</reference>
<accession>A0A8I6SGQ5</accession>
<dbReference type="KEGG" id="clec:112126476"/>
<dbReference type="PROSITE" id="PS51767">
    <property type="entry name" value="PEPTIDASE_A1"/>
    <property type="match status" value="1"/>
</dbReference>
<proteinExistence type="inferred from homology"/>
<evidence type="ECO:0000256" key="1">
    <source>
        <dbReference type="ARBA" id="ARBA00007447"/>
    </source>
</evidence>
<organism evidence="5 6">
    <name type="scientific">Cimex lectularius</name>
    <name type="common">Bed bug</name>
    <name type="synonym">Acanthia lectularia</name>
    <dbReference type="NCBI Taxonomy" id="79782"/>
    <lineage>
        <taxon>Eukaryota</taxon>
        <taxon>Metazoa</taxon>
        <taxon>Ecdysozoa</taxon>
        <taxon>Arthropoda</taxon>
        <taxon>Hexapoda</taxon>
        <taxon>Insecta</taxon>
        <taxon>Pterygota</taxon>
        <taxon>Neoptera</taxon>
        <taxon>Paraneoptera</taxon>
        <taxon>Hemiptera</taxon>
        <taxon>Heteroptera</taxon>
        <taxon>Panheteroptera</taxon>
        <taxon>Cimicomorpha</taxon>
        <taxon>Cimicidae</taxon>
        <taxon>Cimex</taxon>
    </lineage>
</organism>
<dbReference type="InterPro" id="IPR001461">
    <property type="entry name" value="Aspartic_peptidase_A1"/>
</dbReference>
<feature type="domain" description="Peptidase A1" evidence="4">
    <location>
        <begin position="1"/>
        <end position="191"/>
    </location>
</feature>
<evidence type="ECO:0000256" key="3">
    <source>
        <dbReference type="RuleBase" id="RU000454"/>
    </source>
</evidence>
<comment type="similarity">
    <text evidence="1 3">Belongs to the peptidase A1 family.</text>
</comment>
<keyword evidence="3" id="KW-0378">Hydrolase</keyword>
<dbReference type="OrthoDB" id="15189at2759"/>
<dbReference type="Proteomes" id="UP000494040">
    <property type="component" value="Unassembled WGS sequence"/>
</dbReference>
<dbReference type="Pfam" id="PF00026">
    <property type="entry name" value="Asp"/>
    <property type="match status" value="1"/>
</dbReference>
<dbReference type="GeneID" id="112126476"/>
<dbReference type="InterPro" id="IPR033121">
    <property type="entry name" value="PEPTIDASE_A1"/>
</dbReference>
<dbReference type="AlphaFoldDB" id="A0A8I6SGQ5"/>
<evidence type="ECO:0000256" key="2">
    <source>
        <dbReference type="PIRSR" id="PIRSR601461-2"/>
    </source>
</evidence>
<keyword evidence="6" id="KW-1185">Reference proteome</keyword>